<accession>A0A453K2U9</accession>
<dbReference type="Gramene" id="AET5Gv20267900.2">
    <property type="protein sequence ID" value="AET5Gv20267900.2"/>
    <property type="gene ID" value="AET5Gv20267900"/>
</dbReference>
<dbReference type="STRING" id="200361.A0A453K2U9"/>
<feature type="compositionally biased region" description="Basic and acidic residues" evidence="1">
    <location>
        <begin position="1"/>
        <end position="12"/>
    </location>
</feature>
<name>A0A453K2U9_AEGTS</name>
<dbReference type="EnsemblPlants" id="AET5Gv20267900.2">
    <property type="protein sequence ID" value="AET5Gv20267900.2"/>
    <property type="gene ID" value="AET5Gv20267900"/>
</dbReference>
<feature type="region of interest" description="Disordered" evidence="1">
    <location>
        <begin position="1"/>
        <end position="104"/>
    </location>
</feature>
<sequence length="224" mass="24502">MKSLHASKENCRRTRHAWPPRGATAPSRRRRHMGQALRRASGRLRPPPPARPPPAHPPPPPPRAAPAAAAGSGGSPPQDLLDVSQDAVTPSTKEAHGVLVERDPSYDDMLKHMVGRITTKPGGKPEMGEASIVERYNRPLPKVRTSEPEPGQSRQLPPGTLNVGHIQEIIQLYQGKSGSQHGPMSVDQIASRFRVETSVVHGIVQFVSLPQDEGIEKKDERRDF</sequence>
<keyword evidence="3" id="KW-1185">Reference proteome</keyword>
<reference evidence="2" key="3">
    <citation type="journal article" date="2017" name="Nature">
        <title>Genome sequence of the progenitor of the wheat D genome Aegilops tauschii.</title>
        <authorList>
            <person name="Luo M.C."/>
            <person name="Gu Y.Q."/>
            <person name="Puiu D."/>
            <person name="Wang H."/>
            <person name="Twardziok S.O."/>
            <person name="Deal K.R."/>
            <person name="Huo N."/>
            <person name="Zhu T."/>
            <person name="Wang L."/>
            <person name="Wang Y."/>
            <person name="McGuire P.E."/>
            <person name="Liu S."/>
            <person name="Long H."/>
            <person name="Ramasamy R.K."/>
            <person name="Rodriguez J.C."/>
            <person name="Van S.L."/>
            <person name="Yuan L."/>
            <person name="Wang Z."/>
            <person name="Xia Z."/>
            <person name="Xiao L."/>
            <person name="Anderson O.D."/>
            <person name="Ouyang S."/>
            <person name="Liang Y."/>
            <person name="Zimin A.V."/>
            <person name="Pertea G."/>
            <person name="Qi P."/>
            <person name="Bennetzen J.L."/>
            <person name="Dai X."/>
            <person name="Dawson M.W."/>
            <person name="Muller H.G."/>
            <person name="Kugler K."/>
            <person name="Rivarola-Duarte L."/>
            <person name="Spannagl M."/>
            <person name="Mayer K.F.X."/>
            <person name="Lu F.H."/>
            <person name="Bevan M.W."/>
            <person name="Leroy P."/>
            <person name="Li P."/>
            <person name="You F.M."/>
            <person name="Sun Q."/>
            <person name="Liu Z."/>
            <person name="Lyons E."/>
            <person name="Wicker T."/>
            <person name="Salzberg S.L."/>
            <person name="Devos K.M."/>
            <person name="Dvorak J."/>
        </authorList>
    </citation>
    <scope>NUCLEOTIDE SEQUENCE [LARGE SCALE GENOMIC DNA]</scope>
    <source>
        <strain evidence="2">cv. AL8/78</strain>
    </source>
</reference>
<feature type="compositionally biased region" description="Pro residues" evidence="1">
    <location>
        <begin position="45"/>
        <end position="64"/>
    </location>
</feature>
<evidence type="ECO:0000313" key="3">
    <source>
        <dbReference type="Proteomes" id="UP000015105"/>
    </source>
</evidence>
<reference evidence="2" key="4">
    <citation type="submission" date="2019-03" db="UniProtKB">
        <authorList>
            <consortium name="EnsemblPlants"/>
        </authorList>
    </citation>
    <scope>IDENTIFICATION</scope>
</reference>
<dbReference type="PANTHER" id="PTHR36759">
    <property type="entry name" value="DYNEIN BETA CHAIN, CILIARY PROTEIN"/>
    <property type="match status" value="1"/>
</dbReference>
<dbReference type="PANTHER" id="PTHR36759:SF1">
    <property type="entry name" value="DYNEIN BETA CHAIN, CILIARY PROTEIN"/>
    <property type="match status" value="1"/>
</dbReference>
<evidence type="ECO:0000256" key="1">
    <source>
        <dbReference type="SAM" id="MobiDB-lite"/>
    </source>
</evidence>
<evidence type="ECO:0000313" key="2">
    <source>
        <dbReference type="EnsemblPlants" id="AET5Gv20267900.2"/>
    </source>
</evidence>
<feature type="region of interest" description="Disordered" evidence="1">
    <location>
        <begin position="139"/>
        <end position="158"/>
    </location>
</feature>
<reference evidence="3" key="1">
    <citation type="journal article" date="2014" name="Science">
        <title>Ancient hybridizations among the ancestral genomes of bread wheat.</title>
        <authorList>
            <consortium name="International Wheat Genome Sequencing Consortium,"/>
            <person name="Marcussen T."/>
            <person name="Sandve S.R."/>
            <person name="Heier L."/>
            <person name="Spannagl M."/>
            <person name="Pfeifer M."/>
            <person name="Jakobsen K.S."/>
            <person name="Wulff B.B."/>
            <person name="Steuernagel B."/>
            <person name="Mayer K.F."/>
            <person name="Olsen O.A."/>
        </authorList>
    </citation>
    <scope>NUCLEOTIDE SEQUENCE [LARGE SCALE GENOMIC DNA]</scope>
    <source>
        <strain evidence="3">cv. AL8/78</strain>
    </source>
</reference>
<feature type="compositionally biased region" description="Basic and acidic residues" evidence="1">
    <location>
        <begin position="93"/>
        <end position="104"/>
    </location>
</feature>
<proteinExistence type="predicted"/>
<organism evidence="2 3">
    <name type="scientific">Aegilops tauschii subsp. strangulata</name>
    <name type="common">Goatgrass</name>
    <dbReference type="NCBI Taxonomy" id="200361"/>
    <lineage>
        <taxon>Eukaryota</taxon>
        <taxon>Viridiplantae</taxon>
        <taxon>Streptophyta</taxon>
        <taxon>Embryophyta</taxon>
        <taxon>Tracheophyta</taxon>
        <taxon>Spermatophyta</taxon>
        <taxon>Magnoliopsida</taxon>
        <taxon>Liliopsida</taxon>
        <taxon>Poales</taxon>
        <taxon>Poaceae</taxon>
        <taxon>BOP clade</taxon>
        <taxon>Pooideae</taxon>
        <taxon>Triticodae</taxon>
        <taxon>Triticeae</taxon>
        <taxon>Triticinae</taxon>
        <taxon>Aegilops</taxon>
    </lineage>
</organism>
<dbReference type="AlphaFoldDB" id="A0A453K2U9"/>
<reference evidence="2" key="5">
    <citation type="journal article" date="2021" name="G3 (Bethesda)">
        <title>Aegilops tauschii genome assembly Aet v5.0 features greater sequence contiguity and improved annotation.</title>
        <authorList>
            <person name="Wang L."/>
            <person name="Zhu T."/>
            <person name="Rodriguez J.C."/>
            <person name="Deal K.R."/>
            <person name="Dubcovsky J."/>
            <person name="McGuire P.E."/>
            <person name="Lux T."/>
            <person name="Spannagl M."/>
            <person name="Mayer K.F.X."/>
            <person name="Baldrich P."/>
            <person name="Meyers B.C."/>
            <person name="Huo N."/>
            <person name="Gu Y.Q."/>
            <person name="Zhou H."/>
            <person name="Devos K.M."/>
            <person name="Bennetzen J.L."/>
            <person name="Unver T."/>
            <person name="Budak H."/>
            <person name="Gulick P.J."/>
            <person name="Galiba G."/>
            <person name="Kalapos B."/>
            <person name="Nelson D.R."/>
            <person name="Li P."/>
            <person name="You F.M."/>
            <person name="Luo M.C."/>
            <person name="Dvorak J."/>
        </authorList>
    </citation>
    <scope>NUCLEOTIDE SEQUENCE [LARGE SCALE GENOMIC DNA]</scope>
    <source>
        <strain evidence="2">cv. AL8/78</strain>
    </source>
</reference>
<reference evidence="3" key="2">
    <citation type="journal article" date="2017" name="Nat. Plants">
        <title>The Aegilops tauschii genome reveals multiple impacts of transposons.</title>
        <authorList>
            <person name="Zhao G."/>
            <person name="Zou C."/>
            <person name="Li K."/>
            <person name="Wang K."/>
            <person name="Li T."/>
            <person name="Gao L."/>
            <person name="Zhang X."/>
            <person name="Wang H."/>
            <person name="Yang Z."/>
            <person name="Liu X."/>
            <person name="Jiang W."/>
            <person name="Mao L."/>
            <person name="Kong X."/>
            <person name="Jiao Y."/>
            <person name="Jia J."/>
        </authorList>
    </citation>
    <scope>NUCLEOTIDE SEQUENCE [LARGE SCALE GENOMIC DNA]</scope>
    <source>
        <strain evidence="3">cv. AL8/78</strain>
    </source>
</reference>
<protein>
    <submittedName>
        <fullName evidence="2">Uncharacterized protein</fullName>
    </submittedName>
</protein>
<dbReference type="Proteomes" id="UP000015105">
    <property type="component" value="Chromosome 5D"/>
</dbReference>